<dbReference type="Pfam" id="PF08148">
    <property type="entry name" value="DSHCT"/>
    <property type="match status" value="1"/>
</dbReference>
<accession>A0A6C0CIT2</accession>
<dbReference type="SMART" id="SM01142">
    <property type="entry name" value="DSHCT"/>
    <property type="match status" value="1"/>
</dbReference>
<feature type="coiled-coil region" evidence="5">
    <location>
        <begin position="570"/>
        <end position="617"/>
    </location>
</feature>
<dbReference type="EMBL" id="MN739428">
    <property type="protein sequence ID" value="QHT04401.1"/>
    <property type="molecule type" value="Genomic_DNA"/>
</dbReference>
<dbReference type="InterPro" id="IPR050699">
    <property type="entry name" value="RNA-DNA_Helicase"/>
</dbReference>
<dbReference type="InterPro" id="IPR027417">
    <property type="entry name" value="P-loop_NTPase"/>
</dbReference>
<evidence type="ECO:0008006" key="9">
    <source>
        <dbReference type="Google" id="ProtNLM"/>
    </source>
</evidence>
<proteinExistence type="predicted"/>
<dbReference type="PANTHER" id="PTHR12131">
    <property type="entry name" value="ATP-DEPENDENT RNA AND DNA HELICASE"/>
    <property type="match status" value="1"/>
</dbReference>
<keyword evidence="2" id="KW-0378">Hydrolase</keyword>
<protein>
    <recommendedName>
        <fullName evidence="9">Helicase</fullName>
    </recommendedName>
</protein>
<dbReference type="PANTHER" id="PTHR12131:SF1">
    <property type="entry name" value="ATP-DEPENDENT RNA HELICASE SUPV3L1, MITOCHONDRIAL-RELATED"/>
    <property type="match status" value="1"/>
</dbReference>
<evidence type="ECO:0000256" key="3">
    <source>
        <dbReference type="ARBA" id="ARBA00022806"/>
    </source>
</evidence>
<name>A0A6C0CIT2_9ZZZZ</name>
<dbReference type="Gene3D" id="1.10.3380.30">
    <property type="match status" value="1"/>
</dbReference>
<dbReference type="InterPro" id="IPR011545">
    <property type="entry name" value="DEAD/DEAH_box_helicase_dom"/>
</dbReference>
<evidence type="ECO:0000259" key="6">
    <source>
        <dbReference type="PROSITE" id="PS51192"/>
    </source>
</evidence>
<evidence type="ECO:0000256" key="1">
    <source>
        <dbReference type="ARBA" id="ARBA00022741"/>
    </source>
</evidence>
<dbReference type="GO" id="GO:0055087">
    <property type="term" value="C:Ski complex"/>
    <property type="evidence" value="ECO:0007669"/>
    <property type="project" value="TreeGrafter"/>
</dbReference>
<keyword evidence="3" id="KW-0347">Helicase</keyword>
<evidence type="ECO:0000259" key="7">
    <source>
        <dbReference type="PROSITE" id="PS51194"/>
    </source>
</evidence>
<dbReference type="SUPFAM" id="SSF52540">
    <property type="entry name" value="P-loop containing nucleoside triphosphate hydrolases"/>
    <property type="match status" value="1"/>
</dbReference>
<dbReference type="CDD" id="cd18795">
    <property type="entry name" value="SF2_C_Ski2"/>
    <property type="match status" value="1"/>
</dbReference>
<reference evidence="8" key="1">
    <citation type="journal article" date="2020" name="Nature">
        <title>Giant virus diversity and host interactions through global metagenomics.</title>
        <authorList>
            <person name="Schulz F."/>
            <person name="Roux S."/>
            <person name="Paez-Espino D."/>
            <person name="Jungbluth S."/>
            <person name="Walsh D.A."/>
            <person name="Denef V.J."/>
            <person name="McMahon K.D."/>
            <person name="Konstantinidis K.T."/>
            <person name="Eloe-Fadrosh E.A."/>
            <person name="Kyrpides N.C."/>
            <person name="Woyke T."/>
        </authorList>
    </citation>
    <scope>NUCLEOTIDE SEQUENCE</scope>
    <source>
        <strain evidence="8">GVMAG-M-3300021185-45</strain>
    </source>
</reference>
<dbReference type="Pfam" id="PF00271">
    <property type="entry name" value="Helicase_C"/>
    <property type="match status" value="1"/>
</dbReference>
<dbReference type="PROSITE" id="PS51194">
    <property type="entry name" value="HELICASE_CTER"/>
    <property type="match status" value="1"/>
</dbReference>
<evidence type="ECO:0000256" key="4">
    <source>
        <dbReference type="ARBA" id="ARBA00022840"/>
    </source>
</evidence>
<dbReference type="AlphaFoldDB" id="A0A6C0CIT2"/>
<dbReference type="InterPro" id="IPR012961">
    <property type="entry name" value="Ski2/MTR4_C"/>
</dbReference>
<keyword evidence="5" id="KW-0175">Coiled coil</keyword>
<dbReference type="SMART" id="SM00487">
    <property type="entry name" value="DEXDc"/>
    <property type="match status" value="1"/>
</dbReference>
<dbReference type="Pfam" id="PF00270">
    <property type="entry name" value="DEAD"/>
    <property type="match status" value="1"/>
</dbReference>
<organism evidence="8">
    <name type="scientific">viral metagenome</name>
    <dbReference type="NCBI Taxonomy" id="1070528"/>
    <lineage>
        <taxon>unclassified sequences</taxon>
        <taxon>metagenomes</taxon>
        <taxon>organismal metagenomes</taxon>
    </lineage>
</organism>
<feature type="domain" description="Helicase ATP-binding" evidence="6">
    <location>
        <begin position="34"/>
        <end position="204"/>
    </location>
</feature>
<dbReference type="InterPro" id="IPR014001">
    <property type="entry name" value="Helicase_ATP-bd"/>
</dbReference>
<keyword evidence="1" id="KW-0547">Nucleotide-binding</keyword>
<sequence length="824" mass="96207">MVILCKDTYPTNELSQQYFDLFPFELSDFQKYAIQSIVEGNHILITAHTGSGKTLPAEFAIEYLVGKGKKVIYTSPIKALSNQKFHEFSEKFPNISFGILTGDIKFNPEADVLIMTTEILRNTLLQKQINNQNVPLQFEMDFQDELGAVVFDEVHYINDADRGKVWEETIMLLPNHIQLVMLSATIDKPDLFAKWIEEVKSDDINKKIVYLAPTNHRVVPLKHYLYTTLPQGILKNIKDKEFIKFINQFLHRPIEIKDNKKHFYEDNYEKVRKLLEYIRKNNLYTKPSFVLNEITKYLNNNNMLPAICFVFSRKGVEKFAQCINVSLFDEESTIPSTIRNECKQILRKLPNHKEYTNLPEFDFIIKLLEKGIAIHHSGVMPVFREMIELLFAKGYIKLLFATETFAVGINMPTKTVIFTGFDKFNGSNMRLLYPHEYTQMAGRAGRRGLDTIGHVIHLNNMFSLPYTFDYKNLLNGKPQTLQSKFQISYNLILNFHQFNNNTLDFASKSMCHGEINTEISIQENKLLDLAQEYNKKIENPLYKPIINNKEKYEQYYKLTEDIKNSKQKIRKQIQKTLEQIENGNKHFKNELEQYNSLIKLENEILQQEEYIKNLKEHFTFSYNEKTLFLKNMNFLDNNYNISEKGACATFIQETHCLAFIDYFFKNNYLQNLSAIDIAALLSCFSNIRVKDELKINSANNLLTHSELIDSVVTLKCVYDEYIIEESRLNNNIENLDISYELVIPIHDWCNSHDEGTCKFVLQCCENEYEIFTGEFIKAILKINNMANELKNVAEYLGNIELLHKLQEIPELTLKFIATNQSLYV</sequence>
<dbReference type="Gene3D" id="3.40.50.300">
    <property type="entry name" value="P-loop containing nucleotide triphosphate hydrolases"/>
    <property type="match status" value="2"/>
</dbReference>
<dbReference type="PROSITE" id="PS51192">
    <property type="entry name" value="HELICASE_ATP_BIND_1"/>
    <property type="match status" value="1"/>
</dbReference>
<dbReference type="GO" id="GO:0005524">
    <property type="term" value="F:ATP binding"/>
    <property type="evidence" value="ECO:0007669"/>
    <property type="project" value="UniProtKB-KW"/>
</dbReference>
<dbReference type="GO" id="GO:0004386">
    <property type="term" value="F:helicase activity"/>
    <property type="evidence" value="ECO:0007669"/>
    <property type="project" value="UniProtKB-KW"/>
</dbReference>
<evidence type="ECO:0000256" key="2">
    <source>
        <dbReference type="ARBA" id="ARBA00022801"/>
    </source>
</evidence>
<dbReference type="GO" id="GO:0070478">
    <property type="term" value="P:nuclear-transcribed mRNA catabolic process, 3'-5' exonucleolytic nonsense-mediated decay"/>
    <property type="evidence" value="ECO:0007669"/>
    <property type="project" value="TreeGrafter"/>
</dbReference>
<keyword evidence="4" id="KW-0067">ATP-binding</keyword>
<dbReference type="GO" id="GO:0016787">
    <property type="term" value="F:hydrolase activity"/>
    <property type="evidence" value="ECO:0007669"/>
    <property type="project" value="UniProtKB-KW"/>
</dbReference>
<feature type="domain" description="Helicase C-terminal" evidence="7">
    <location>
        <begin position="315"/>
        <end position="496"/>
    </location>
</feature>
<dbReference type="GO" id="GO:0003676">
    <property type="term" value="F:nucleic acid binding"/>
    <property type="evidence" value="ECO:0007669"/>
    <property type="project" value="InterPro"/>
</dbReference>
<dbReference type="SMART" id="SM00490">
    <property type="entry name" value="HELICc"/>
    <property type="match status" value="1"/>
</dbReference>
<dbReference type="InterPro" id="IPR001650">
    <property type="entry name" value="Helicase_C-like"/>
</dbReference>
<evidence type="ECO:0000256" key="5">
    <source>
        <dbReference type="SAM" id="Coils"/>
    </source>
</evidence>
<evidence type="ECO:0000313" key="8">
    <source>
        <dbReference type="EMBL" id="QHT04401.1"/>
    </source>
</evidence>